<evidence type="ECO:0000313" key="3">
    <source>
        <dbReference type="EMBL" id="VDI64404.1"/>
    </source>
</evidence>
<dbReference type="Proteomes" id="UP000596742">
    <property type="component" value="Unassembled WGS sequence"/>
</dbReference>
<dbReference type="Pfam" id="PF00059">
    <property type="entry name" value="Lectin_C"/>
    <property type="match status" value="1"/>
</dbReference>
<feature type="chain" id="PRO_5032342157" description="C-type lectin domain-containing protein" evidence="1">
    <location>
        <begin position="26"/>
        <end position="168"/>
    </location>
</feature>
<dbReference type="SUPFAM" id="SSF56436">
    <property type="entry name" value="C-type lectin-like"/>
    <property type="match status" value="1"/>
</dbReference>
<keyword evidence="1" id="KW-0732">Signal</keyword>
<keyword evidence="4" id="KW-1185">Reference proteome</keyword>
<accession>A0A8B6GIH2</accession>
<dbReference type="InterPro" id="IPR001304">
    <property type="entry name" value="C-type_lectin-like"/>
</dbReference>
<dbReference type="Gene3D" id="3.10.100.10">
    <property type="entry name" value="Mannose-Binding Protein A, subunit A"/>
    <property type="match status" value="1"/>
</dbReference>
<evidence type="ECO:0000313" key="4">
    <source>
        <dbReference type="Proteomes" id="UP000596742"/>
    </source>
</evidence>
<feature type="signal peptide" evidence="1">
    <location>
        <begin position="1"/>
        <end position="25"/>
    </location>
</feature>
<comment type="caution">
    <text evidence="3">The sequence shown here is derived from an EMBL/GenBank/DDBJ whole genome shotgun (WGS) entry which is preliminary data.</text>
</comment>
<sequence>MLSIFAVALSLFVLYGDVLIARTHAEGHSEECRYPFRTIGNNCYFISKEKATPDKAFALCLRRGAYLANLETLEEAMLIKYELQQMKTGLHFFIGGRNINRYVPGGDWRWIQKGKMNKMTYKAFGTRQPDGSNTLPQDCIMFYSRERYILHDVPCDHPAWSSGYICEK</sequence>
<dbReference type="CDD" id="cd00037">
    <property type="entry name" value="CLECT"/>
    <property type="match status" value="1"/>
</dbReference>
<proteinExistence type="predicted"/>
<dbReference type="InterPro" id="IPR016187">
    <property type="entry name" value="CTDL_fold"/>
</dbReference>
<feature type="domain" description="C-type lectin" evidence="2">
    <location>
        <begin position="39"/>
        <end position="156"/>
    </location>
</feature>
<dbReference type="SMART" id="SM00034">
    <property type="entry name" value="CLECT"/>
    <property type="match status" value="1"/>
</dbReference>
<dbReference type="OrthoDB" id="6047911at2759"/>
<dbReference type="EMBL" id="UYJE01008500">
    <property type="protein sequence ID" value="VDI64404.1"/>
    <property type="molecule type" value="Genomic_DNA"/>
</dbReference>
<organism evidence="3 4">
    <name type="scientific">Mytilus galloprovincialis</name>
    <name type="common">Mediterranean mussel</name>
    <dbReference type="NCBI Taxonomy" id="29158"/>
    <lineage>
        <taxon>Eukaryota</taxon>
        <taxon>Metazoa</taxon>
        <taxon>Spiralia</taxon>
        <taxon>Lophotrochozoa</taxon>
        <taxon>Mollusca</taxon>
        <taxon>Bivalvia</taxon>
        <taxon>Autobranchia</taxon>
        <taxon>Pteriomorphia</taxon>
        <taxon>Mytilida</taxon>
        <taxon>Mytiloidea</taxon>
        <taxon>Mytilidae</taxon>
        <taxon>Mytilinae</taxon>
        <taxon>Mytilus</taxon>
    </lineage>
</organism>
<dbReference type="InterPro" id="IPR016186">
    <property type="entry name" value="C-type_lectin-like/link_sf"/>
</dbReference>
<gene>
    <name evidence="3" type="ORF">MGAL_10B024430</name>
</gene>
<dbReference type="PROSITE" id="PS50041">
    <property type="entry name" value="C_TYPE_LECTIN_2"/>
    <property type="match status" value="1"/>
</dbReference>
<reference evidence="3" key="1">
    <citation type="submission" date="2018-11" db="EMBL/GenBank/DDBJ databases">
        <authorList>
            <person name="Alioto T."/>
            <person name="Alioto T."/>
        </authorList>
    </citation>
    <scope>NUCLEOTIDE SEQUENCE</scope>
</reference>
<name>A0A8B6GIH2_MYTGA</name>
<evidence type="ECO:0000259" key="2">
    <source>
        <dbReference type="PROSITE" id="PS50041"/>
    </source>
</evidence>
<evidence type="ECO:0000256" key="1">
    <source>
        <dbReference type="SAM" id="SignalP"/>
    </source>
</evidence>
<dbReference type="AlphaFoldDB" id="A0A8B6GIH2"/>
<protein>
    <recommendedName>
        <fullName evidence="2">C-type lectin domain-containing protein</fullName>
    </recommendedName>
</protein>